<feature type="non-terminal residue" evidence="1">
    <location>
        <position position="1"/>
    </location>
</feature>
<protein>
    <submittedName>
        <fullName evidence="1">3530_t:CDS:1</fullName>
    </submittedName>
</protein>
<gene>
    <name evidence="1" type="ORF">GMARGA_LOCUS40392</name>
</gene>
<proteinExistence type="predicted"/>
<feature type="non-terminal residue" evidence="1">
    <location>
        <position position="41"/>
    </location>
</feature>
<organism evidence="1 2">
    <name type="scientific">Gigaspora margarita</name>
    <dbReference type="NCBI Taxonomy" id="4874"/>
    <lineage>
        <taxon>Eukaryota</taxon>
        <taxon>Fungi</taxon>
        <taxon>Fungi incertae sedis</taxon>
        <taxon>Mucoromycota</taxon>
        <taxon>Glomeromycotina</taxon>
        <taxon>Glomeromycetes</taxon>
        <taxon>Diversisporales</taxon>
        <taxon>Gigasporaceae</taxon>
        <taxon>Gigaspora</taxon>
    </lineage>
</organism>
<comment type="caution">
    <text evidence="1">The sequence shown here is derived from an EMBL/GenBank/DDBJ whole genome shotgun (WGS) entry which is preliminary data.</text>
</comment>
<dbReference type="Proteomes" id="UP000789901">
    <property type="component" value="Unassembled WGS sequence"/>
</dbReference>
<keyword evidence="2" id="KW-1185">Reference proteome</keyword>
<reference evidence="1 2" key="1">
    <citation type="submission" date="2021-06" db="EMBL/GenBank/DDBJ databases">
        <authorList>
            <person name="Kallberg Y."/>
            <person name="Tangrot J."/>
            <person name="Rosling A."/>
        </authorList>
    </citation>
    <scope>NUCLEOTIDE SEQUENCE [LARGE SCALE GENOMIC DNA]</scope>
    <source>
        <strain evidence="1 2">120-4 pot B 10/14</strain>
    </source>
</reference>
<accession>A0ABN7X9M8</accession>
<evidence type="ECO:0000313" key="1">
    <source>
        <dbReference type="EMBL" id="CAG8850771.1"/>
    </source>
</evidence>
<dbReference type="EMBL" id="CAJVQB010102735">
    <property type="protein sequence ID" value="CAG8850771.1"/>
    <property type="molecule type" value="Genomic_DNA"/>
</dbReference>
<sequence length="41" mass="4706">PNKFENIVFYQHQVYNYVFNGSISAPVYEKLKAGTKVLELG</sequence>
<name>A0ABN7X9M8_GIGMA</name>
<evidence type="ECO:0000313" key="2">
    <source>
        <dbReference type="Proteomes" id="UP000789901"/>
    </source>
</evidence>